<accession>A0ABV8AHP1</accession>
<evidence type="ECO:0000259" key="3">
    <source>
        <dbReference type="PROSITE" id="PS50930"/>
    </source>
</evidence>
<feature type="modified residue" description="4-aspartylphosphate" evidence="1">
    <location>
        <position position="55"/>
    </location>
</feature>
<dbReference type="InterPro" id="IPR011006">
    <property type="entry name" value="CheY-like_superfamily"/>
</dbReference>
<evidence type="ECO:0000256" key="1">
    <source>
        <dbReference type="PROSITE-ProRule" id="PRU00169"/>
    </source>
</evidence>
<dbReference type="PANTHER" id="PTHR37299">
    <property type="entry name" value="TRANSCRIPTIONAL REGULATOR-RELATED"/>
    <property type="match status" value="1"/>
</dbReference>
<feature type="domain" description="HTH LytTR-type" evidence="3">
    <location>
        <begin position="140"/>
        <end position="205"/>
    </location>
</feature>
<dbReference type="InterPro" id="IPR007492">
    <property type="entry name" value="LytTR_DNA-bd_dom"/>
</dbReference>
<dbReference type="InterPro" id="IPR046947">
    <property type="entry name" value="LytR-like"/>
</dbReference>
<reference evidence="5" key="1">
    <citation type="journal article" date="2019" name="Int. J. Syst. Evol. Microbiol.">
        <title>The Global Catalogue of Microorganisms (GCM) 10K type strain sequencing project: providing services to taxonomists for standard genome sequencing and annotation.</title>
        <authorList>
            <consortium name="The Broad Institute Genomics Platform"/>
            <consortium name="The Broad Institute Genome Sequencing Center for Infectious Disease"/>
            <person name="Wu L."/>
            <person name="Ma J."/>
        </authorList>
    </citation>
    <scope>NUCLEOTIDE SEQUENCE [LARGE SCALE GENOMIC DNA]</scope>
    <source>
        <strain evidence="5">CECT 8979</strain>
    </source>
</reference>
<dbReference type="Pfam" id="PF00072">
    <property type="entry name" value="Response_reg"/>
    <property type="match status" value="1"/>
</dbReference>
<dbReference type="RefSeq" id="WP_386099562.1">
    <property type="nucleotide sequence ID" value="NZ_JBHSAT010000004.1"/>
</dbReference>
<dbReference type="Gene3D" id="2.40.50.1020">
    <property type="entry name" value="LytTr DNA-binding domain"/>
    <property type="match status" value="1"/>
</dbReference>
<dbReference type="PROSITE" id="PS50110">
    <property type="entry name" value="RESPONSE_REGULATORY"/>
    <property type="match status" value="1"/>
</dbReference>
<feature type="domain" description="Response regulatory" evidence="2">
    <location>
        <begin position="2"/>
        <end position="117"/>
    </location>
</feature>
<evidence type="ECO:0000259" key="2">
    <source>
        <dbReference type="PROSITE" id="PS50110"/>
    </source>
</evidence>
<proteinExistence type="predicted"/>
<keyword evidence="1" id="KW-0597">Phosphoprotein</keyword>
<keyword evidence="5" id="KW-1185">Reference proteome</keyword>
<evidence type="ECO:0000313" key="4">
    <source>
        <dbReference type="EMBL" id="MFC3877383.1"/>
    </source>
</evidence>
<dbReference type="SMART" id="SM00448">
    <property type="entry name" value="REC"/>
    <property type="match status" value="1"/>
</dbReference>
<evidence type="ECO:0000313" key="5">
    <source>
        <dbReference type="Proteomes" id="UP001595812"/>
    </source>
</evidence>
<dbReference type="Proteomes" id="UP001595812">
    <property type="component" value="Unassembled WGS sequence"/>
</dbReference>
<dbReference type="Pfam" id="PF04397">
    <property type="entry name" value="LytTR"/>
    <property type="match status" value="1"/>
</dbReference>
<dbReference type="PROSITE" id="PS50930">
    <property type="entry name" value="HTH_LYTTR"/>
    <property type="match status" value="1"/>
</dbReference>
<dbReference type="PANTHER" id="PTHR37299:SF1">
    <property type="entry name" value="STAGE 0 SPORULATION PROTEIN A HOMOLOG"/>
    <property type="match status" value="1"/>
</dbReference>
<comment type="caution">
    <text evidence="4">The sequence shown here is derived from an EMBL/GenBank/DDBJ whole genome shotgun (WGS) entry which is preliminary data.</text>
</comment>
<dbReference type="EMBL" id="JBHSAT010000004">
    <property type="protein sequence ID" value="MFC3877383.1"/>
    <property type="molecule type" value="Genomic_DNA"/>
</dbReference>
<dbReference type="InterPro" id="IPR001789">
    <property type="entry name" value="Sig_transdc_resp-reg_receiver"/>
</dbReference>
<dbReference type="SMART" id="SM00850">
    <property type="entry name" value="LytTR"/>
    <property type="match status" value="1"/>
</dbReference>
<dbReference type="SUPFAM" id="SSF52172">
    <property type="entry name" value="CheY-like"/>
    <property type="match status" value="1"/>
</dbReference>
<dbReference type="CDD" id="cd00156">
    <property type="entry name" value="REC"/>
    <property type="match status" value="1"/>
</dbReference>
<organism evidence="4 5">
    <name type="scientific">Winogradskyella maritima</name>
    <dbReference type="NCBI Taxonomy" id="1517766"/>
    <lineage>
        <taxon>Bacteria</taxon>
        <taxon>Pseudomonadati</taxon>
        <taxon>Bacteroidota</taxon>
        <taxon>Flavobacteriia</taxon>
        <taxon>Flavobacteriales</taxon>
        <taxon>Flavobacteriaceae</taxon>
        <taxon>Winogradskyella</taxon>
    </lineage>
</organism>
<gene>
    <name evidence="4" type="ORF">ACFOSX_09085</name>
</gene>
<name>A0ABV8AHP1_9FLAO</name>
<protein>
    <submittedName>
        <fullName evidence="4">LytR/AlgR family response regulator transcription factor</fullName>
    </submittedName>
</protein>
<sequence>MNVLIIDDDKRICKLIQSLLKRYFESTFKIIDGVTSLEAGIESIKNNDYQLLILDIHLGNNATSFDILKKTEPNNAKIIFITGHENYAIEAIKKGALDYVLKPIQTQEFKEAIEKAINAINTNSSTEKASSFIAKQNNSLMLKDLEGMRLVQLSDIIFLKASGPYTDVFLVNSERITVTKHLKDFENKLNNTGFYRVHNSYIINTLKMTGITKRDGLCVNLESGENIVISGRRKDDFLKFIETHLHV</sequence>
<dbReference type="Gene3D" id="3.40.50.2300">
    <property type="match status" value="1"/>
</dbReference>